<reference evidence="1" key="1">
    <citation type="journal article" date="2014" name="Front. Microbiol.">
        <title>High frequency of phylogenetically diverse reductive dehalogenase-homologous genes in deep subseafloor sedimentary metagenomes.</title>
        <authorList>
            <person name="Kawai M."/>
            <person name="Futagami T."/>
            <person name="Toyoda A."/>
            <person name="Takaki Y."/>
            <person name="Nishi S."/>
            <person name="Hori S."/>
            <person name="Arai W."/>
            <person name="Tsubouchi T."/>
            <person name="Morono Y."/>
            <person name="Uchiyama I."/>
            <person name="Ito T."/>
            <person name="Fujiyama A."/>
            <person name="Inagaki F."/>
            <person name="Takami H."/>
        </authorList>
    </citation>
    <scope>NUCLEOTIDE SEQUENCE</scope>
    <source>
        <strain evidence="1">Expedition CK06-06</strain>
    </source>
</reference>
<comment type="caution">
    <text evidence="1">The sequence shown here is derived from an EMBL/GenBank/DDBJ whole genome shotgun (WGS) entry which is preliminary data.</text>
</comment>
<organism evidence="1">
    <name type="scientific">marine sediment metagenome</name>
    <dbReference type="NCBI Taxonomy" id="412755"/>
    <lineage>
        <taxon>unclassified sequences</taxon>
        <taxon>metagenomes</taxon>
        <taxon>ecological metagenomes</taxon>
    </lineage>
</organism>
<feature type="non-terminal residue" evidence="1">
    <location>
        <position position="1"/>
    </location>
</feature>
<protein>
    <submittedName>
        <fullName evidence="1">Uncharacterized protein</fullName>
    </submittedName>
</protein>
<sequence length="31" mass="3162">QMDGSVIVAESPKDAVDKALAAIEAKGSTMK</sequence>
<dbReference type="AlphaFoldDB" id="X0ZX25"/>
<proteinExistence type="predicted"/>
<evidence type="ECO:0000313" key="1">
    <source>
        <dbReference type="EMBL" id="GAG52611.1"/>
    </source>
</evidence>
<dbReference type="EMBL" id="BARS01053602">
    <property type="protein sequence ID" value="GAG52611.1"/>
    <property type="molecule type" value="Genomic_DNA"/>
</dbReference>
<gene>
    <name evidence="1" type="ORF">S01H1_79504</name>
</gene>
<accession>X0ZX25</accession>
<name>X0ZX25_9ZZZZ</name>